<evidence type="ECO:0000313" key="1">
    <source>
        <dbReference type="EMBL" id="WZB88245.1"/>
    </source>
</evidence>
<sequence length="60" mass="6849">MAHCSDLTPTIQHNLAILHQLQGHYTEAETLFQEVLEIKRDKCGKDHPSFAHTLNALRII</sequence>
<dbReference type="Pfam" id="PF13374">
    <property type="entry name" value="TPR_10"/>
    <property type="match status" value="1"/>
</dbReference>
<reference evidence="1 2" key="1">
    <citation type="submission" date="2024-04" db="EMBL/GenBank/DDBJ databases">
        <title>Okeanomitos corallinicola gen. &amp; sp. nov. (Nostocales, Cyanobacteria), a new toxic marine heterocyst-forming cyanobacterium from a coral reef.</title>
        <authorList>
            <person name="Li H."/>
            <person name="Li R."/>
            <person name="Kang J."/>
            <person name="Hii K.S."/>
            <person name="Mohamed H.F."/>
            <person name="Xu X."/>
            <person name="Luo Z."/>
        </authorList>
    </citation>
    <scope>NUCLEOTIDE SEQUENCE [LARGE SCALE GENOMIC DNA]</scope>
    <source>
        <strain evidence="1 2">TIOX110</strain>
    </source>
</reference>
<protein>
    <submittedName>
        <fullName evidence="1">Tetratricopeptide repeat protein</fullName>
    </submittedName>
</protein>
<dbReference type="RefSeq" id="WP_353931153.1">
    <property type="nucleotide sequence ID" value="NZ_CP150886.1"/>
</dbReference>
<dbReference type="Gene3D" id="1.25.40.10">
    <property type="entry name" value="Tetratricopeptide repeat domain"/>
    <property type="match status" value="1"/>
</dbReference>
<dbReference type="EMBL" id="CP150886">
    <property type="protein sequence ID" value="WZB88245.1"/>
    <property type="molecule type" value="Genomic_DNA"/>
</dbReference>
<keyword evidence="2" id="KW-1185">Reference proteome</keyword>
<organism evidence="1 2">
    <name type="scientific">Okeanomitos corallinicola TIOX110</name>
    <dbReference type="NCBI Taxonomy" id="3133117"/>
    <lineage>
        <taxon>Bacteria</taxon>
        <taxon>Bacillati</taxon>
        <taxon>Cyanobacteriota</taxon>
        <taxon>Cyanophyceae</taxon>
        <taxon>Nostocales</taxon>
        <taxon>Aphanizomenonaceae</taxon>
        <taxon>Okeanomitos</taxon>
    </lineage>
</organism>
<accession>A0ABZ2UV55</accession>
<dbReference type="InterPro" id="IPR011990">
    <property type="entry name" value="TPR-like_helical_dom_sf"/>
</dbReference>
<gene>
    <name evidence="1" type="ORF">WJM97_00635</name>
</gene>
<name>A0ABZ2UV55_9CYAN</name>
<evidence type="ECO:0000313" key="2">
    <source>
        <dbReference type="Proteomes" id="UP001483337"/>
    </source>
</evidence>
<dbReference type="SUPFAM" id="SSF48452">
    <property type="entry name" value="TPR-like"/>
    <property type="match status" value="1"/>
</dbReference>
<dbReference type="Proteomes" id="UP001483337">
    <property type="component" value="Chromosome"/>
</dbReference>
<proteinExistence type="predicted"/>